<evidence type="ECO:0000313" key="2">
    <source>
        <dbReference type="Proteomes" id="UP000293562"/>
    </source>
</evidence>
<organism evidence="1 2">
    <name type="scientific">Ancylomarina subtilis</name>
    <dbReference type="NCBI Taxonomy" id="1639035"/>
    <lineage>
        <taxon>Bacteria</taxon>
        <taxon>Pseudomonadati</taxon>
        <taxon>Bacteroidota</taxon>
        <taxon>Bacteroidia</taxon>
        <taxon>Marinilabiliales</taxon>
        <taxon>Marinifilaceae</taxon>
        <taxon>Ancylomarina</taxon>
    </lineage>
</organism>
<dbReference type="Proteomes" id="UP000293562">
    <property type="component" value="Unassembled WGS sequence"/>
</dbReference>
<accession>A0A4Q7VC98</accession>
<dbReference type="RefSeq" id="WP_130308030.1">
    <property type="nucleotide sequence ID" value="NZ_SHKN01000002.1"/>
</dbReference>
<dbReference type="Pfam" id="PF13585">
    <property type="entry name" value="CHU_C"/>
    <property type="match status" value="1"/>
</dbReference>
<comment type="caution">
    <text evidence="1">The sequence shown here is derived from an EMBL/GenBank/DDBJ whole genome shotgun (WGS) entry which is preliminary data.</text>
</comment>
<dbReference type="InterPro" id="IPR026341">
    <property type="entry name" value="T9SS_type_B"/>
</dbReference>
<keyword evidence="2" id="KW-1185">Reference proteome</keyword>
<dbReference type="AlphaFoldDB" id="A0A4Q7VC98"/>
<dbReference type="OrthoDB" id="1108781at2"/>
<gene>
    <name evidence="1" type="ORF">EV201_2644</name>
</gene>
<dbReference type="NCBIfam" id="TIGR04131">
    <property type="entry name" value="Bac_Flav_CTERM"/>
    <property type="match status" value="1"/>
</dbReference>
<evidence type="ECO:0000313" key="1">
    <source>
        <dbReference type="EMBL" id="RZT93477.1"/>
    </source>
</evidence>
<dbReference type="EMBL" id="SHKN01000002">
    <property type="protein sequence ID" value="RZT93477.1"/>
    <property type="molecule type" value="Genomic_DNA"/>
</dbReference>
<reference evidence="1 2" key="1">
    <citation type="submission" date="2019-02" db="EMBL/GenBank/DDBJ databases">
        <title>Genomic Encyclopedia of Type Strains, Phase IV (KMG-IV): sequencing the most valuable type-strain genomes for metagenomic binning, comparative biology and taxonomic classification.</title>
        <authorList>
            <person name="Goeker M."/>
        </authorList>
    </citation>
    <scope>NUCLEOTIDE SEQUENCE [LARGE SCALE GENOMIC DNA]</scope>
    <source>
        <strain evidence="1 2">DSM 28825</strain>
    </source>
</reference>
<name>A0A4Q7VC98_9BACT</name>
<protein>
    <submittedName>
        <fullName evidence="1">Gliding motility-associated-like protein</fullName>
    </submittedName>
</protein>
<proteinExistence type="predicted"/>
<sequence>MRSFEKIAIRLLSITLLLSIYSHVYSQSDTVEFISNSDKRLCPLNNGPLTASQTSSLDISGPADKIWFASYSINGGPAETMNEGLGISTGIFTFEISFPNVSNKLKTFTVRIEKAWLEDGTPLPITEEERSRDITVYPLMNPNVQTYENKVKTSSEGDYTIIVGMYSLYSGELPLGAEQISYQTEIIDAYKYVNIRIKWQAEAGITTFKSIEKTGFGCNSDTIYSPIELKNEFSLDLGEDKHICSGETVTLTPTIDLKSEYAYSWSTGESTQSIEVTKSGLYTLTVTDLRDNQQVTDQVQVTVHDAPSIDISDVVLMDGNPINVSAQKEGCTYLWSTGETTPEIEITTPGDYSVMITSEYGCTNSKSFTVKDQSAFFTLNLPNIVHMCAQEIVTLSPYMDIEQEYTYIWSTGSTEREIEVDSEGIYTLTATDPNGYSQTASSQIFYHSKPIVNLGEDFILWDGESKQLDAQNTGASYLWNTLETSQIITVNTGGDFWVNVIDEYGCANADTIFVDYKDGHKFQIELGDDKSICQGDSVLIVPQIIGHPVYPLTYNWINQTHSEAEIYLKEEGDYTLEVTDNIGNKESAQIHITTRPLPVVDLGEDIIDYPNIQYELVADVDKVSYNWSTSEISKSITIEKTGTYWVEVINESQCSARDSIYIKFLNDYPFVGLPKAFSPNGDSHNDILYVRGIDIDKIKLLIYNRTGKKMFETSDVNQGWDGTYDGQLQAMDSYYYSLDITYTNGVSISKSGKFTLLR</sequence>